<proteinExistence type="predicted"/>
<dbReference type="RefSeq" id="WP_128318180.1">
    <property type="nucleotide sequence ID" value="NZ_AP021927.1"/>
</dbReference>
<dbReference type="Pfam" id="PF13007">
    <property type="entry name" value="LZ_Tnp_IS66"/>
    <property type="match status" value="1"/>
</dbReference>
<dbReference type="Pfam" id="PF13817">
    <property type="entry name" value="DDE_Tnp_IS66_C"/>
    <property type="match status" value="1"/>
</dbReference>
<organism evidence="5 6">
    <name type="scientific">Aeromonas caviae</name>
    <name type="common">Aeromonas punctata</name>
    <dbReference type="NCBI Taxonomy" id="648"/>
    <lineage>
        <taxon>Bacteria</taxon>
        <taxon>Pseudomonadati</taxon>
        <taxon>Pseudomonadota</taxon>
        <taxon>Gammaproteobacteria</taxon>
        <taxon>Aeromonadales</taxon>
        <taxon>Aeromonadaceae</taxon>
        <taxon>Aeromonas</taxon>
    </lineage>
</organism>
<dbReference type="Proteomes" id="UP000515756">
    <property type="component" value="Chromosome"/>
</dbReference>
<dbReference type="AlphaFoldDB" id="A0A6S4TAC5"/>
<dbReference type="InterPro" id="IPR039552">
    <property type="entry name" value="IS66_C"/>
</dbReference>
<evidence type="ECO:0000259" key="2">
    <source>
        <dbReference type="Pfam" id="PF13007"/>
    </source>
</evidence>
<feature type="domain" description="Transposase IS66 central" evidence="1">
    <location>
        <begin position="189"/>
        <end position="488"/>
    </location>
</feature>
<evidence type="ECO:0000313" key="6">
    <source>
        <dbReference type="Proteomes" id="UP000515756"/>
    </source>
</evidence>
<dbReference type="InterPro" id="IPR052344">
    <property type="entry name" value="Transposase-related"/>
</dbReference>
<gene>
    <name evidence="4" type="ORF">WP2W18E01_03010</name>
    <name evidence="5" type="ORF">WP2W18E01_15840</name>
</gene>
<evidence type="ECO:0000313" key="4">
    <source>
        <dbReference type="EMBL" id="BBQ28719.1"/>
    </source>
</evidence>
<protein>
    <submittedName>
        <fullName evidence="5">Transposase</fullName>
    </submittedName>
</protein>
<dbReference type="EMBL" id="AP021927">
    <property type="protein sequence ID" value="BBQ28719.1"/>
    <property type="molecule type" value="Genomic_DNA"/>
</dbReference>
<feature type="domain" description="Transposase TnpC homeodomain" evidence="2">
    <location>
        <begin position="57"/>
        <end position="126"/>
    </location>
</feature>
<name>A0A6S4TAC5_AERCA</name>
<dbReference type="PANTHER" id="PTHR33678:SF1">
    <property type="entry name" value="BLL1576 PROTEIN"/>
    <property type="match status" value="1"/>
</dbReference>
<dbReference type="NCBIfam" id="NF033517">
    <property type="entry name" value="transpos_IS66"/>
    <property type="match status" value="1"/>
</dbReference>
<dbReference type="InterPro" id="IPR004291">
    <property type="entry name" value="Transposase_IS66_central"/>
</dbReference>
<evidence type="ECO:0000313" key="5">
    <source>
        <dbReference type="EMBL" id="BBQ30002.1"/>
    </source>
</evidence>
<dbReference type="EMBL" id="AP021927">
    <property type="protein sequence ID" value="BBQ30002.1"/>
    <property type="molecule type" value="Genomic_DNA"/>
</dbReference>
<sequence>MKTTPENLTPSPDLSGLGAAELLAVIAGFQQQLALKDEALQSKEEAIQRRDAHILLLEELLRLRRIQRFAASSEKLHQLQLFDEAELEADMDALLAQLPDDLPQTAEAKAKPRQRGFSASLLRERIELTLSDEQKAGASKVFFTKVKEELQFIPAQLKVLEIWQEKAVFERDGEEVILAANRPVHPLGKCIATPSLLGYIITSKYADGLPLYRLEQMFKRLGQEVSRTNMAHWIIRLDEVFQPLMNLLREEQNHATYLQADETRIQVLKEEGKTAQSDKWMWVTRGGPPGRPSVLFEYDPSRAGSVPVRLLEGFSGILQADGYSGYSQVCKESGLTRIGCWDHARRKFIEATRAAPKGKGKDKGKSKGKSKASTGLADVALGYIGKLYAIEREQKERSDAERYQARQTRSMPLLAELKTWLDNNVGKVMKGSLTRQAMEYTLGQWPYLVGYCERGDLHISNVLAENAIRPFAVGRKAWLFADSAQGAKASATCYSLLETAKANDLEPSAYINYVLAQIGDADSLEKLEALLPWNVPLEPIAKKVAQYNEGK</sequence>
<accession>A0A6S4TAC5</accession>
<dbReference type="Pfam" id="PF03050">
    <property type="entry name" value="DDE_Tnp_IS66"/>
    <property type="match status" value="1"/>
</dbReference>
<evidence type="ECO:0000259" key="3">
    <source>
        <dbReference type="Pfam" id="PF13817"/>
    </source>
</evidence>
<dbReference type="PANTHER" id="PTHR33678">
    <property type="entry name" value="BLL1576 PROTEIN"/>
    <property type="match status" value="1"/>
</dbReference>
<dbReference type="InterPro" id="IPR024463">
    <property type="entry name" value="Transposase_TnpC_homeodom"/>
</dbReference>
<reference evidence="5 6" key="1">
    <citation type="submission" date="2019-12" db="EMBL/GenBank/DDBJ databases">
        <title>complete genome sequences of Aeromonas caviae str. WP2-W18-ESBL-01 isolated from wastewater treatment plant effluent.</title>
        <authorList>
            <person name="Sekizuka T."/>
            <person name="Itokawa K."/>
            <person name="Yatsu K."/>
            <person name="Inamine Y."/>
            <person name="Kuroda M."/>
        </authorList>
    </citation>
    <scope>NUCLEOTIDE SEQUENCE [LARGE SCALE GENOMIC DNA]</scope>
    <source>
        <strain evidence="5 6">WP2-W18-ESBL-01</strain>
    </source>
</reference>
<evidence type="ECO:0000259" key="1">
    <source>
        <dbReference type="Pfam" id="PF03050"/>
    </source>
</evidence>
<feature type="domain" description="Transposase IS66 C-terminal" evidence="3">
    <location>
        <begin position="495"/>
        <end position="533"/>
    </location>
</feature>